<feature type="transmembrane region" description="Helical" evidence="1">
    <location>
        <begin position="38"/>
        <end position="56"/>
    </location>
</feature>
<accession>A0ABY7U5L6</accession>
<feature type="transmembrane region" description="Helical" evidence="1">
    <location>
        <begin position="347"/>
        <end position="370"/>
    </location>
</feature>
<feature type="transmembrane region" description="Helical" evidence="1">
    <location>
        <begin position="315"/>
        <end position="335"/>
    </location>
</feature>
<dbReference type="PIRSF" id="PIRSF002746">
    <property type="entry name" value="Gluconate_transporter"/>
    <property type="match status" value="1"/>
</dbReference>
<reference evidence="2 3" key="1">
    <citation type="submission" date="2020-10" db="EMBL/GenBank/DDBJ databases">
        <title>Complete genome sequence of Corynebacterium massiliense DSM 45435, type strain of Corynebacterium massiliense.</title>
        <authorList>
            <person name="Busche T."/>
            <person name="Kalinowski J."/>
            <person name="Ruckert C."/>
        </authorList>
    </citation>
    <scope>NUCLEOTIDE SEQUENCE [LARGE SCALE GENOMIC DNA]</scope>
    <source>
        <strain evidence="2 3">DSM 45435</strain>
    </source>
</reference>
<keyword evidence="3" id="KW-1185">Reference proteome</keyword>
<dbReference type="Pfam" id="PF02447">
    <property type="entry name" value="GntP_permease"/>
    <property type="match status" value="1"/>
</dbReference>
<dbReference type="NCBIfam" id="TIGR00791">
    <property type="entry name" value="gntP"/>
    <property type="match status" value="1"/>
</dbReference>
<evidence type="ECO:0000313" key="3">
    <source>
        <dbReference type="Proteomes" id="UP001220064"/>
    </source>
</evidence>
<keyword evidence="1" id="KW-0472">Membrane</keyword>
<keyword evidence="1" id="KW-1133">Transmembrane helix</keyword>
<feature type="transmembrane region" description="Helical" evidence="1">
    <location>
        <begin position="179"/>
        <end position="202"/>
    </location>
</feature>
<dbReference type="InterPro" id="IPR003474">
    <property type="entry name" value="Glcn_transporter"/>
</dbReference>
<feature type="transmembrane region" description="Helical" evidence="1">
    <location>
        <begin position="447"/>
        <end position="467"/>
    </location>
</feature>
<dbReference type="PANTHER" id="PTHR30354">
    <property type="entry name" value="GNT FAMILY GLUCONATE TRANSPORTER"/>
    <property type="match status" value="1"/>
</dbReference>
<feature type="transmembrane region" description="Helical" evidence="1">
    <location>
        <begin position="242"/>
        <end position="263"/>
    </location>
</feature>
<proteinExistence type="predicted"/>
<evidence type="ECO:0000313" key="2">
    <source>
        <dbReference type="EMBL" id="WCZ31966.1"/>
    </source>
</evidence>
<dbReference type="RefSeq" id="WP_022862605.1">
    <property type="nucleotide sequence ID" value="NZ_ATVG01000003.1"/>
</dbReference>
<name>A0ABY7U5L6_9CORY</name>
<sequence length="468" mass="48604">MDAATWEPTLDAGPLLGVAAAAIIVSLVLIIWFRIHAFLALIIVSALTAIAAGIPLSETVGIMTDGFGGTLAPVALLVSLGAMTGRLVEQSGGAQSLADALVRKFGEDKAPLALGVASLMLGFPIFFDAGLIVMLPTIFAVARRLDGPVLAYGIPAAGAFSVMHIYLPPHPGPVAASEFFGADLGLVLLFGLLVALPTWYFSGYRWGLFLGKKYPDFKVTDVLIGRETAPEEQPAQPATAGAVISILLIPLLLIFCNTGLTALTKTGAVNGDARWVHLLVFLGQTPIALLITTLAAMVILGTARGIRAKEIEKSLESAVGPVCSVMLLAGAGGMFGEVLRASGIGDALADSMAGLGIPVIVACYLTAALLRVAQGSATVALTTAATLMVPAVEAGNFTELHVVFIVLATAAGSIFASHVNDSGFWLIGRLMGMDVATTLRTWTMNQVLVSVIGFAFVLLYYGIYQLVL</sequence>
<feature type="transmembrane region" description="Helical" evidence="1">
    <location>
        <begin position="403"/>
        <end position="427"/>
    </location>
</feature>
<feature type="transmembrane region" description="Helical" evidence="1">
    <location>
        <begin position="12"/>
        <end position="33"/>
    </location>
</feature>
<organism evidence="2 3">
    <name type="scientific">Corynebacterium massiliense DSM 45435</name>
    <dbReference type="NCBI Taxonomy" id="1121364"/>
    <lineage>
        <taxon>Bacteria</taxon>
        <taxon>Bacillati</taxon>
        <taxon>Actinomycetota</taxon>
        <taxon>Actinomycetes</taxon>
        <taxon>Mycobacteriales</taxon>
        <taxon>Corynebacteriaceae</taxon>
        <taxon>Corynebacterium</taxon>
    </lineage>
</organism>
<dbReference type="PANTHER" id="PTHR30354:SF25">
    <property type="entry name" value="INNER MEMBRANE PERMEASE YGBN"/>
    <property type="match status" value="1"/>
</dbReference>
<evidence type="ECO:0000256" key="1">
    <source>
        <dbReference type="SAM" id="Phobius"/>
    </source>
</evidence>
<feature type="transmembrane region" description="Helical" evidence="1">
    <location>
        <begin position="149"/>
        <end position="167"/>
    </location>
</feature>
<feature type="transmembrane region" description="Helical" evidence="1">
    <location>
        <begin position="112"/>
        <end position="142"/>
    </location>
</feature>
<feature type="transmembrane region" description="Helical" evidence="1">
    <location>
        <begin position="275"/>
        <end position="303"/>
    </location>
</feature>
<dbReference type="Proteomes" id="UP001220064">
    <property type="component" value="Chromosome"/>
</dbReference>
<keyword evidence="1" id="KW-0812">Transmembrane</keyword>
<gene>
    <name evidence="2" type="primary">ygbN</name>
    <name evidence="2" type="ORF">CMASS_02535</name>
</gene>
<protein>
    <submittedName>
        <fullName evidence="2">Inner membrane permease YgbN</fullName>
    </submittedName>
</protein>
<dbReference type="EMBL" id="CP063189">
    <property type="protein sequence ID" value="WCZ31966.1"/>
    <property type="molecule type" value="Genomic_DNA"/>
</dbReference>